<reference evidence="2 3" key="1">
    <citation type="submission" date="2019-05" db="EMBL/GenBank/DDBJ databases">
        <title>Another draft genome of Portunus trituberculatus and its Hox gene families provides insights of decapod evolution.</title>
        <authorList>
            <person name="Jeong J.-H."/>
            <person name="Song I."/>
            <person name="Kim S."/>
            <person name="Choi T."/>
            <person name="Kim D."/>
            <person name="Ryu S."/>
            <person name="Kim W."/>
        </authorList>
    </citation>
    <scope>NUCLEOTIDE SEQUENCE [LARGE SCALE GENOMIC DNA]</scope>
    <source>
        <tissue evidence="2">Muscle</tissue>
    </source>
</reference>
<evidence type="ECO:0000313" key="3">
    <source>
        <dbReference type="Proteomes" id="UP000324222"/>
    </source>
</evidence>
<organism evidence="2 3">
    <name type="scientific">Portunus trituberculatus</name>
    <name type="common">Swimming crab</name>
    <name type="synonym">Neptunus trituberculatus</name>
    <dbReference type="NCBI Taxonomy" id="210409"/>
    <lineage>
        <taxon>Eukaryota</taxon>
        <taxon>Metazoa</taxon>
        <taxon>Ecdysozoa</taxon>
        <taxon>Arthropoda</taxon>
        <taxon>Crustacea</taxon>
        <taxon>Multicrustacea</taxon>
        <taxon>Malacostraca</taxon>
        <taxon>Eumalacostraca</taxon>
        <taxon>Eucarida</taxon>
        <taxon>Decapoda</taxon>
        <taxon>Pleocyemata</taxon>
        <taxon>Brachyura</taxon>
        <taxon>Eubrachyura</taxon>
        <taxon>Portunoidea</taxon>
        <taxon>Portunidae</taxon>
        <taxon>Portuninae</taxon>
        <taxon>Portunus</taxon>
    </lineage>
</organism>
<dbReference type="EMBL" id="VSRR010013661">
    <property type="protein sequence ID" value="MPC56059.1"/>
    <property type="molecule type" value="Genomic_DNA"/>
</dbReference>
<gene>
    <name evidence="2" type="ORF">E2C01_050009</name>
</gene>
<dbReference type="Proteomes" id="UP000324222">
    <property type="component" value="Unassembled WGS sequence"/>
</dbReference>
<comment type="caution">
    <text evidence="2">The sequence shown here is derived from an EMBL/GenBank/DDBJ whole genome shotgun (WGS) entry which is preliminary data.</text>
</comment>
<evidence type="ECO:0000313" key="2">
    <source>
        <dbReference type="EMBL" id="MPC56059.1"/>
    </source>
</evidence>
<evidence type="ECO:0000256" key="1">
    <source>
        <dbReference type="SAM" id="MobiDB-lite"/>
    </source>
</evidence>
<accession>A0A5B7GEY1</accession>
<keyword evidence="3" id="KW-1185">Reference proteome</keyword>
<name>A0A5B7GEY1_PORTR</name>
<dbReference type="AlphaFoldDB" id="A0A5B7GEY1"/>
<proteinExistence type="predicted"/>
<sequence>MLTYVMDGKTRCIPLTHPAKHNATAEACRATLLHFRHKHKADTAEEPRLCPRSSHVAAVKG</sequence>
<feature type="region of interest" description="Disordered" evidence="1">
    <location>
        <begin position="41"/>
        <end position="61"/>
    </location>
</feature>
<protein>
    <submittedName>
        <fullName evidence="2">Uncharacterized protein</fullName>
    </submittedName>
</protein>